<dbReference type="PROSITE" id="PS00107">
    <property type="entry name" value="PROTEIN_KINASE_ATP"/>
    <property type="match status" value="1"/>
</dbReference>
<keyword evidence="3" id="KW-0418">Kinase</keyword>
<dbReference type="Pfam" id="PF00069">
    <property type="entry name" value="Pkinase"/>
    <property type="match status" value="2"/>
</dbReference>
<dbReference type="InterPro" id="IPR000719">
    <property type="entry name" value="Prot_kinase_dom"/>
</dbReference>
<comment type="caution">
    <text evidence="7">The sequence shown here is derived from an EMBL/GenBank/DDBJ whole genome shotgun (WGS) entry which is preliminary data.</text>
</comment>
<evidence type="ECO:0000313" key="7">
    <source>
        <dbReference type="EMBL" id="KAK6195184.1"/>
    </source>
</evidence>
<keyword evidence="1" id="KW-0808">Transferase</keyword>
<dbReference type="PANTHER" id="PTHR44329:SF288">
    <property type="entry name" value="MITOGEN-ACTIVATED PROTEIN KINASE KINASE KINASE 20"/>
    <property type="match status" value="1"/>
</dbReference>
<dbReference type="EMBL" id="JAZGQO010000001">
    <property type="protein sequence ID" value="KAK6195184.1"/>
    <property type="molecule type" value="Genomic_DNA"/>
</dbReference>
<dbReference type="GO" id="GO:0004674">
    <property type="term" value="F:protein serine/threonine kinase activity"/>
    <property type="evidence" value="ECO:0007669"/>
    <property type="project" value="TreeGrafter"/>
</dbReference>
<protein>
    <recommendedName>
        <fullName evidence="6">Protein kinase domain-containing protein</fullName>
    </recommendedName>
</protein>
<keyword evidence="2 5" id="KW-0547">Nucleotide-binding</keyword>
<keyword evidence="4 5" id="KW-0067">ATP-binding</keyword>
<evidence type="ECO:0000256" key="2">
    <source>
        <dbReference type="ARBA" id="ARBA00022741"/>
    </source>
</evidence>
<accession>A0AAN8KCP5</accession>
<dbReference type="InterPro" id="IPR011009">
    <property type="entry name" value="Kinase-like_dom_sf"/>
</dbReference>
<organism evidence="7 8">
    <name type="scientific">Patella caerulea</name>
    <name type="common">Rayed Mediterranean limpet</name>
    <dbReference type="NCBI Taxonomy" id="87958"/>
    <lineage>
        <taxon>Eukaryota</taxon>
        <taxon>Metazoa</taxon>
        <taxon>Spiralia</taxon>
        <taxon>Lophotrochozoa</taxon>
        <taxon>Mollusca</taxon>
        <taxon>Gastropoda</taxon>
        <taxon>Patellogastropoda</taxon>
        <taxon>Patelloidea</taxon>
        <taxon>Patellidae</taxon>
        <taxon>Patella</taxon>
    </lineage>
</organism>
<feature type="domain" description="Protein kinase" evidence="6">
    <location>
        <begin position="33"/>
        <end position="546"/>
    </location>
</feature>
<evidence type="ECO:0000256" key="3">
    <source>
        <dbReference type="ARBA" id="ARBA00022777"/>
    </source>
</evidence>
<dbReference type="GO" id="GO:0005524">
    <property type="term" value="F:ATP binding"/>
    <property type="evidence" value="ECO:0007669"/>
    <property type="project" value="UniProtKB-UniRule"/>
</dbReference>
<gene>
    <name evidence="7" type="ORF">SNE40_000661</name>
</gene>
<dbReference type="PROSITE" id="PS50011">
    <property type="entry name" value="PROTEIN_KINASE_DOM"/>
    <property type="match status" value="1"/>
</dbReference>
<dbReference type="CDD" id="cd00180">
    <property type="entry name" value="PKc"/>
    <property type="match status" value="1"/>
</dbReference>
<evidence type="ECO:0000313" key="8">
    <source>
        <dbReference type="Proteomes" id="UP001347796"/>
    </source>
</evidence>
<dbReference type="Gene3D" id="1.10.510.10">
    <property type="entry name" value="Transferase(Phosphotransferase) domain 1"/>
    <property type="match status" value="2"/>
</dbReference>
<evidence type="ECO:0000256" key="4">
    <source>
        <dbReference type="ARBA" id="ARBA00022840"/>
    </source>
</evidence>
<dbReference type="AlphaFoldDB" id="A0AAN8KCP5"/>
<evidence type="ECO:0000259" key="6">
    <source>
        <dbReference type="PROSITE" id="PS50011"/>
    </source>
</evidence>
<evidence type="ECO:0000256" key="5">
    <source>
        <dbReference type="PROSITE-ProRule" id="PRU10141"/>
    </source>
</evidence>
<feature type="binding site" evidence="5">
    <location>
        <position position="62"/>
    </location>
    <ligand>
        <name>ATP</name>
        <dbReference type="ChEBI" id="CHEBI:30616"/>
    </ligand>
</feature>
<keyword evidence="8" id="KW-1185">Reference proteome</keyword>
<dbReference type="InterPro" id="IPR017441">
    <property type="entry name" value="Protein_kinase_ATP_BS"/>
</dbReference>
<evidence type="ECO:0000256" key="1">
    <source>
        <dbReference type="ARBA" id="ARBA00022679"/>
    </source>
</evidence>
<dbReference type="PANTHER" id="PTHR44329">
    <property type="entry name" value="SERINE/THREONINE-PROTEIN KINASE TNNI3K-RELATED"/>
    <property type="match status" value="1"/>
</dbReference>
<dbReference type="InterPro" id="IPR051681">
    <property type="entry name" value="Ser/Thr_Kinases-Pseudokinases"/>
</dbReference>
<sequence length="546" mass="62349">MYGYKDNGIPSSLDHFNPLILHESSVIRYIDDKGNFRYLGNGTFGNVYLGEMKGSGKPAVMKQFTEETLLDGIDREARILMYLEDTGVFPKFYGYIPCGGHVNNISMVMEYLPNSETLSATTDHDAITIYQWLLVVEQMTRALKVMHSKFILHNDLHTDNILIMWNDTNPVVRLIDTGFATFRYGQFHGISPKKLNQYPIYPPEAVSEETNPSMDIYAMGFSIKEINRHLGNDDIKSLAEYCHQRIPEYRPTTDQILYRLEQLKKKYSNESGIGYKKLMHGELLSSEKYQQYVTAPLPMIMIDELSPPPDNDAEEWLILYTDYSSYVGTYKHKDVIIRLFHGREYDKVRNEIALAKFASSIGIAPHFYGITFHGTNMTSAGFVQEYVRDSMTLLEAFKAERSKWVDKYRLNIACKLIKSISMFHDQHILINNIKSSTILYSENGTEPVILLEGFHRCSDSSGLYNTEDSIYSAPETKKDNPTTFASDVYSLGVVLQLLFHNSNLTDVTETINTCLQSNAELRPTVQQLYLTMCGGDIMKSSCHDEL</sequence>
<dbReference type="SUPFAM" id="SSF56112">
    <property type="entry name" value="Protein kinase-like (PK-like)"/>
    <property type="match status" value="2"/>
</dbReference>
<dbReference type="Proteomes" id="UP001347796">
    <property type="component" value="Unassembled WGS sequence"/>
</dbReference>
<proteinExistence type="predicted"/>
<name>A0AAN8KCP5_PATCE</name>
<reference evidence="7 8" key="1">
    <citation type="submission" date="2024-01" db="EMBL/GenBank/DDBJ databases">
        <title>The genome of the rayed Mediterranean limpet Patella caerulea (Linnaeus, 1758).</title>
        <authorList>
            <person name="Anh-Thu Weber A."/>
            <person name="Halstead-Nussloch G."/>
        </authorList>
    </citation>
    <scope>NUCLEOTIDE SEQUENCE [LARGE SCALE GENOMIC DNA]</scope>
    <source>
        <strain evidence="7">AATW-2023a</strain>
        <tissue evidence="7">Whole specimen</tissue>
    </source>
</reference>